<proteinExistence type="predicted"/>
<keyword evidence="1" id="KW-0472">Membrane</keyword>
<sequence>MLDTLIDAGLVLLLVIAAIITAAVLIDTRPPH</sequence>
<protein>
    <submittedName>
        <fullName evidence="2">Uncharacterized protein</fullName>
    </submittedName>
</protein>
<reference evidence="3" key="1">
    <citation type="submission" date="2016-10" db="EMBL/GenBank/DDBJ databases">
        <authorList>
            <person name="Varghese N."/>
            <person name="Submissions S."/>
        </authorList>
    </citation>
    <scope>NUCLEOTIDE SEQUENCE [LARGE SCALE GENOMIC DNA]</scope>
    <source>
        <strain evidence="3">CGMCC 4.5579</strain>
    </source>
</reference>
<evidence type="ECO:0000313" key="2">
    <source>
        <dbReference type="EMBL" id="SFP06412.1"/>
    </source>
</evidence>
<organism evidence="2 3">
    <name type="scientific">Amycolatopsis arida</name>
    <dbReference type="NCBI Taxonomy" id="587909"/>
    <lineage>
        <taxon>Bacteria</taxon>
        <taxon>Bacillati</taxon>
        <taxon>Actinomycetota</taxon>
        <taxon>Actinomycetes</taxon>
        <taxon>Pseudonocardiales</taxon>
        <taxon>Pseudonocardiaceae</taxon>
        <taxon>Amycolatopsis</taxon>
    </lineage>
</organism>
<keyword evidence="3" id="KW-1185">Reference proteome</keyword>
<accession>A0A1I5MA10</accession>
<feature type="transmembrane region" description="Helical" evidence="1">
    <location>
        <begin position="6"/>
        <end position="26"/>
    </location>
</feature>
<evidence type="ECO:0000256" key="1">
    <source>
        <dbReference type="SAM" id="Phobius"/>
    </source>
</evidence>
<evidence type="ECO:0000313" key="3">
    <source>
        <dbReference type="Proteomes" id="UP000198727"/>
    </source>
</evidence>
<dbReference type="AlphaFoldDB" id="A0A1I5MA10"/>
<keyword evidence="1" id="KW-0812">Transmembrane</keyword>
<gene>
    <name evidence="2" type="ORF">SAMN05421810_101850</name>
</gene>
<dbReference type="Proteomes" id="UP000198727">
    <property type="component" value="Unassembled WGS sequence"/>
</dbReference>
<keyword evidence="1" id="KW-1133">Transmembrane helix</keyword>
<name>A0A1I5MA10_9PSEU</name>
<dbReference type="EMBL" id="FOWW01000001">
    <property type="protein sequence ID" value="SFP06412.1"/>
    <property type="molecule type" value="Genomic_DNA"/>
</dbReference>